<proteinExistence type="predicted"/>
<evidence type="ECO:0000313" key="2">
    <source>
        <dbReference type="Proteomes" id="UP001174136"/>
    </source>
</evidence>
<accession>A0AA47P9N2</accession>
<organism evidence="1 2">
    <name type="scientific">Merluccius polli</name>
    <name type="common">Benguela hake</name>
    <name type="synonym">Merluccius cadenati</name>
    <dbReference type="NCBI Taxonomy" id="89951"/>
    <lineage>
        <taxon>Eukaryota</taxon>
        <taxon>Metazoa</taxon>
        <taxon>Chordata</taxon>
        <taxon>Craniata</taxon>
        <taxon>Vertebrata</taxon>
        <taxon>Euteleostomi</taxon>
        <taxon>Actinopterygii</taxon>
        <taxon>Neopterygii</taxon>
        <taxon>Teleostei</taxon>
        <taxon>Neoteleostei</taxon>
        <taxon>Acanthomorphata</taxon>
        <taxon>Zeiogadaria</taxon>
        <taxon>Gadariae</taxon>
        <taxon>Gadiformes</taxon>
        <taxon>Gadoidei</taxon>
        <taxon>Merlucciidae</taxon>
        <taxon>Merluccius</taxon>
    </lineage>
</organism>
<keyword evidence="2" id="KW-1185">Reference proteome</keyword>
<dbReference type="EMBL" id="JAOPHQ010000021">
    <property type="protein sequence ID" value="KAK0156216.1"/>
    <property type="molecule type" value="Genomic_DNA"/>
</dbReference>
<dbReference type="Proteomes" id="UP001174136">
    <property type="component" value="Unassembled WGS sequence"/>
</dbReference>
<dbReference type="AlphaFoldDB" id="A0AA47P9N2"/>
<sequence>MPHPDNPCVHCLCGEVILCMKRIGTYSRNTTGQGRLRHSVNTNKKELLIKLKAKDQLHDPAINHFIQKDMDGLFFK</sequence>
<reference evidence="1" key="1">
    <citation type="journal article" date="2023" name="Front. Mar. Sci.">
        <title>A new Merluccius polli reference genome to investigate the effects of global change in West African waters.</title>
        <authorList>
            <person name="Mateo J.L."/>
            <person name="Blanco-Fernandez C."/>
            <person name="Garcia-Vazquez E."/>
            <person name="Machado-Schiaffino G."/>
        </authorList>
    </citation>
    <scope>NUCLEOTIDE SEQUENCE</scope>
    <source>
        <strain evidence="1">C29</strain>
        <tissue evidence="1">Fin</tissue>
    </source>
</reference>
<gene>
    <name evidence="1" type="ORF">N1851_000498</name>
</gene>
<protein>
    <submittedName>
        <fullName evidence="1">Uncharacterized protein</fullName>
    </submittedName>
</protein>
<comment type="caution">
    <text evidence="1">The sequence shown here is derived from an EMBL/GenBank/DDBJ whole genome shotgun (WGS) entry which is preliminary data.</text>
</comment>
<name>A0AA47P9N2_MERPO</name>
<evidence type="ECO:0000313" key="1">
    <source>
        <dbReference type="EMBL" id="KAK0156216.1"/>
    </source>
</evidence>